<gene>
    <name evidence="1" type="ORF">theurythT_25670</name>
</gene>
<keyword evidence="2" id="KW-1185">Reference proteome</keyword>
<dbReference type="RefSeq" id="WP_284208513.1">
    <property type="nucleotide sequence ID" value="NZ_BSSU01000012.1"/>
</dbReference>
<sequence length="86" mass="9814">MKHIIALCVTTAVLAGCSATKGGCEDVSEVNKQIQQCKLLHKQMSEAKGQPMRLQELERRYQTDCVESRFYKDDYKTKSCGEKRNQ</sequence>
<comment type="caution">
    <text evidence="1">The sequence shown here is derived from an EMBL/GenBank/DDBJ whole genome shotgun (WGS) entry which is preliminary data.</text>
</comment>
<dbReference type="Proteomes" id="UP001157133">
    <property type="component" value="Unassembled WGS sequence"/>
</dbReference>
<evidence type="ECO:0008006" key="3">
    <source>
        <dbReference type="Google" id="ProtNLM"/>
    </source>
</evidence>
<name>A0ABQ6H4N2_9GAMM</name>
<reference evidence="1 2" key="1">
    <citation type="submission" date="2023-03" db="EMBL/GenBank/DDBJ databases">
        <title>Draft genome sequence of Thalassotalea eurytherma JCM 18482T.</title>
        <authorList>
            <person name="Sawabe T."/>
        </authorList>
    </citation>
    <scope>NUCLEOTIDE SEQUENCE [LARGE SCALE GENOMIC DNA]</scope>
    <source>
        <strain evidence="1 2">JCM 18482</strain>
    </source>
</reference>
<protein>
    <recommendedName>
        <fullName evidence="3">Lipoprotein</fullName>
    </recommendedName>
</protein>
<organism evidence="1 2">
    <name type="scientific">Thalassotalea eurytherma</name>
    <dbReference type="NCBI Taxonomy" id="1144278"/>
    <lineage>
        <taxon>Bacteria</taxon>
        <taxon>Pseudomonadati</taxon>
        <taxon>Pseudomonadota</taxon>
        <taxon>Gammaproteobacteria</taxon>
        <taxon>Alteromonadales</taxon>
        <taxon>Colwelliaceae</taxon>
        <taxon>Thalassotalea</taxon>
    </lineage>
</organism>
<evidence type="ECO:0000313" key="2">
    <source>
        <dbReference type="Proteomes" id="UP001157133"/>
    </source>
</evidence>
<proteinExistence type="predicted"/>
<evidence type="ECO:0000313" key="1">
    <source>
        <dbReference type="EMBL" id="GLX83115.1"/>
    </source>
</evidence>
<dbReference type="PROSITE" id="PS51257">
    <property type="entry name" value="PROKAR_LIPOPROTEIN"/>
    <property type="match status" value="1"/>
</dbReference>
<accession>A0ABQ6H4N2</accession>
<dbReference type="EMBL" id="BSSU01000012">
    <property type="protein sequence ID" value="GLX83115.1"/>
    <property type="molecule type" value="Genomic_DNA"/>
</dbReference>